<dbReference type="GO" id="GO:0004527">
    <property type="term" value="F:exonuclease activity"/>
    <property type="evidence" value="ECO:0007669"/>
    <property type="project" value="UniProtKB-KW"/>
</dbReference>
<dbReference type="InterPro" id="IPR033651">
    <property type="entry name" value="PaeLigD_Pol-like"/>
</dbReference>
<dbReference type="NCBIfam" id="TIGR02778">
    <property type="entry name" value="ligD_pol"/>
    <property type="match status" value="1"/>
</dbReference>
<dbReference type="PANTHER" id="PTHR42705:SF2">
    <property type="entry name" value="BIFUNCTIONAL NON-HOMOLOGOUS END JOINING PROTEIN LIGD"/>
    <property type="match status" value="1"/>
</dbReference>
<evidence type="ECO:0000256" key="9">
    <source>
        <dbReference type="ARBA" id="ARBA00022763"/>
    </source>
</evidence>
<dbReference type="GO" id="GO:0003910">
    <property type="term" value="F:DNA ligase (ATP) activity"/>
    <property type="evidence" value="ECO:0007669"/>
    <property type="project" value="UniProtKB-EC"/>
</dbReference>
<dbReference type="InterPro" id="IPR012310">
    <property type="entry name" value="DNA_ligase_ATP-dep_cent"/>
</dbReference>
<evidence type="ECO:0000256" key="13">
    <source>
        <dbReference type="ARBA" id="ARBA00022932"/>
    </source>
</evidence>
<dbReference type="Proteomes" id="UP000092498">
    <property type="component" value="Chromosome"/>
</dbReference>
<evidence type="ECO:0000256" key="16">
    <source>
        <dbReference type="ARBA" id="ARBA00023204"/>
    </source>
</evidence>
<keyword evidence="15" id="KW-0233">DNA recombination</keyword>
<dbReference type="EMBL" id="CP013244">
    <property type="protein sequence ID" value="ANP46568.1"/>
    <property type="molecule type" value="Genomic_DNA"/>
</dbReference>
<dbReference type="EC" id="6.5.1.1" evidence="2"/>
<evidence type="ECO:0000256" key="20">
    <source>
        <dbReference type="ARBA" id="ARBA00034003"/>
    </source>
</evidence>
<evidence type="ECO:0000256" key="21">
    <source>
        <dbReference type="SAM" id="MobiDB-lite"/>
    </source>
</evidence>
<dbReference type="InterPro" id="IPR012309">
    <property type="entry name" value="DNA_ligase_ATP-dep_C"/>
</dbReference>
<protein>
    <recommendedName>
        <fullName evidence="2">DNA ligase (ATP)</fullName>
        <ecNumber evidence="2">6.5.1.1</ecNumber>
    </recommendedName>
    <alternativeName>
        <fullName evidence="19">NHEJ DNA polymerase</fullName>
    </alternativeName>
</protein>
<keyword evidence="24" id="KW-1185">Reference proteome</keyword>
<dbReference type="CDD" id="cd04862">
    <property type="entry name" value="PaeLigD_Pol_like"/>
    <property type="match status" value="1"/>
</dbReference>
<keyword evidence="8" id="KW-0547">Nucleotide-binding</keyword>
<keyword evidence="17" id="KW-0464">Manganese</keyword>
<dbReference type="SUPFAM" id="SSF56091">
    <property type="entry name" value="DNA ligase/mRNA capping enzyme, catalytic domain"/>
    <property type="match status" value="1"/>
</dbReference>
<dbReference type="GO" id="GO:0003677">
    <property type="term" value="F:DNA binding"/>
    <property type="evidence" value="ECO:0007669"/>
    <property type="project" value="UniProtKB-KW"/>
</dbReference>
<keyword evidence="10" id="KW-0378">Hydrolase</keyword>
<evidence type="ECO:0000256" key="3">
    <source>
        <dbReference type="ARBA" id="ARBA00022598"/>
    </source>
</evidence>
<dbReference type="Pfam" id="PF01068">
    <property type="entry name" value="DNA_ligase_A_M"/>
    <property type="match status" value="1"/>
</dbReference>
<organism evidence="23 24">
    <name type="scientific">Candidatus Viadribacter manganicus</name>
    <dbReference type="NCBI Taxonomy" id="1759059"/>
    <lineage>
        <taxon>Bacteria</taxon>
        <taxon>Pseudomonadati</taxon>
        <taxon>Pseudomonadota</taxon>
        <taxon>Alphaproteobacteria</taxon>
        <taxon>Hyphomonadales</taxon>
        <taxon>Hyphomonadaceae</taxon>
        <taxon>Candidatus Viadribacter</taxon>
    </lineage>
</organism>
<dbReference type="STRING" id="1759059.ATE48_11890"/>
<evidence type="ECO:0000256" key="7">
    <source>
        <dbReference type="ARBA" id="ARBA00022723"/>
    </source>
</evidence>
<comment type="cofactor">
    <cofactor evidence="1">
        <name>Mn(2+)</name>
        <dbReference type="ChEBI" id="CHEBI:29035"/>
    </cofactor>
</comment>
<feature type="region of interest" description="Disordered" evidence="21">
    <location>
        <begin position="1"/>
        <end position="21"/>
    </location>
</feature>
<dbReference type="InParanoid" id="A0A1B1AJ26"/>
<keyword evidence="4" id="KW-0808">Transferase</keyword>
<dbReference type="InterPro" id="IPR052171">
    <property type="entry name" value="NHEJ_LigD"/>
</dbReference>
<dbReference type="Gene3D" id="3.30.1490.70">
    <property type="match status" value="1"/>
</dbReference>
<dbReference type="CDD" id="cd07906">
    <property type="entry name" value="Adenylation_DNA_ligase_LigD_LigC"/>
    <property type="match status" value="1"/>
</dbReference>
<dbReference type="InterPro" id="IPR012340">
    <property type="entry name" value="NA-bd_OB-fold"/>
</dbReference>
<feature type="domain" description="ATP-dependent DNA ligase family profile" evidence="22">
    <location>
        <begin position="326"/>
        <end position="451"/>
    </location>
</feature>
<evidence type="ECO:0000256" key="14">
    <source>
        <dbReference type="ARBA" id="ARBA00023125"/>
    </source>
</evidence>
<keyword evidence="18" id="KW-0511">Multifunctional enzyme</keyword>
<evidence type="ECO:0000256" key="1">
    <source>
        <dbReference type="ARBA" id="ARBA00001936"/>
    </source>
</evidence>
<keyword evidence="16" id="KW-0234">DNA repair</keyword>
<dbReference type="PROSITE" id="PS50160">
    <property type="entry name" value="DNA_LIGASE_A3"/>
    <property type="match status" value="1"/>
</dbReference>
<dbReference type="InterPro" id="IPR014143">
    <property type="entry name" value="NHEJ_ligase_prk"/>
</dbReference>
<evidence type="ECO:0000256" key="17">
    <source>
        <dbReference type="ARBA" id="ARBA00023211"/>
    </source>
</evidence>
<dbReference type="NCBIfam" id="TIGR02777">
    <property type="entry name" value="LigD_PE_dom"/>
    <property type="match status" value="1"/>
</dbReference>
<evidence type="ECO:0000256" key="6">
    <source>
        <dbReference type="ARBA" id="ARBA00022722"/>
    </source>
</evidence>
<keyword evidence="12" id="KW-0067">ATP-binding</keyword>
<evidence type="ECO:0000256" key="10">
    <source>
        <dbReference type="ARBA" id="ARBA00022801"/>
    </source>
</evidence>
<dbReference type="InterPro" id="IPR014144">
    <property type="entry name" value="LigD_PE_domain"/>
</dbReference>
<name>A0A1B1AJ26_9PROT</name>
<evidence type="ECO:0000313" key="23">
    <source>
        <dbReference type="EMBL" id="ANP46568.1"/>
    </source>
</evidence>
<dbReference type="PANTHER" id="PTHR42705">
    <property type="entry name" value="BIFUNCTIONAL NON-HOMOLOGOUS END JOINING PROTEIN LIGD"/>
    <property type="match status" value="1"/>
</dbReference>
<dbReference type="AlphaFoldDB" id="A0A1B1AJ26"/>
<evidence type="ECO:0000256" key="2">
    <source>
        <dbReference type="ARBA" id="ARBA00012727"/>
    </source>
</evidence>
<evidence type="ECO:0000256" key="5">
    <source>
        <dbReference type="ARBA" id="ARBA00022695"/>
    </source>
</evidence>
<keyword evidence="11" id="KW-0269">Exonuclease</keyword>
<accession>A0A1B1AJ26</accession>
<dbReference type="Gene3D" id="2.40.50.140">
    <property type="entry name" value="Nucleic acid-binding proteins"/>
    <property type="match status" value="1"/>
</dbReference>
<keyword evidence="5" id="KW-0548">Nucleotidyltransferase</keyword>
<evidence type="ECO:0000256" key="11">
    <source>
        <dbReference type="ARBA" id="ARBA00022839"/>
    </source>
</evidence>
<evidence type="ECO:0000256" key="15">
    <source>
        <dbReference type="ARBA" id="ARBA00023172"/>
    </source>
</evidence>
<evidence type="ECO:0000259" key="22">
    <source>
        <dbReference type="PROSITE" id="PS50160"/>
    </source>
</evidence>
<dbReference type="InterPro" id="IPR014145">
    <property type="entry name" value="LigD_pol_dom"/>
</dbReference>
<keyword evidence="6" id="KW-0540">Nuclease</keyword>
<dbReference type="Pfam" id="PF04679">
    <property type="entry name" value="DNA_ligase_A_C"/>
    <property type="match status" value="1"/>
</dbReference>
<dbReference type="OrthoDB" id="9802472at2"/>
<dbReference type="Gene3D" id="3.90.920.10">
    <property type="entry name" value="DNA primase, PRIM domain"/>
    <property type="match status" value="1"/>
</dbReference>
<evidence type="ECO:0000256" key="19">
    <source>
        <dbReference type="ARBA" id="ARBA00029943"/>
    </source>
</evidence>
<keyword evidence="13" id="KW-0239">DNA-directed DNA polymerase</keyword>
<keyword evidence="9" id="KW-0227">DNA damage</keyword>
<dbReference type="NCBIfam" id="TIGR02776">
    <property type="entry name" value="NHEJ_ligase_prk"/>
    <property type="match status" value="1"/>
</dbReference>
<dbReference type="Pfam" id="PF13298">
    <property type="entry name" value="LigD_N"/>
    <property type="match status" value="1"/>
</dbReference>
<evidence type="ECO:0000256" key="4">
    <source>
        <dbReference type="ARBA" id="ARBA00022679"/>
    </source>
</evidence>
<dbReference type="GO" id="GO:0006281">
    <property type="term" value="P:DNA repair"/>
    <property type="evidence" value="ECO:0007669"/>
    <property type="project" value="UniProtKB-KW"/>
</dbReference>
<dbReference type="NCBIfam" id="TIGR02779">
    <property type="entry name" value="NHEJ_ligase_lig"/>
    <property type="match status" value="1"/>
</dbReference>
<keyword evidence="14" id="KW-0238">DNA-binding</keyword>
<dbReference type="RefSeq" id="WP_066771786.1">
    <property type="nucleotide sequence ID" value="NZ_CP013244.1"/>
</dbReference>
<dbReference type="InterPro" id="IPR014146">
    <property type="entry name" value="LigD_ligase_dom"/>
</dbReference>
<dbReference type="KEGG" id="cbot:ATE48_11890"/>
<dbReference type="SUPFAM" id="SSF50249">
    <property type="entry name" value="Nucleic acid-binding proteins"/>
    <property type="match status" value="1"/>
</dbReference>
<gene>
    <name evidence="23" type="ORF">ATE48_11890</name>
</gene>
<dbReference type="GO" id="GO:0046872">
    <property type="term" value="F:metal ion binding"/>
    <property type="evidence" value="ECO:0007669"/>
    <property type="project" value="UniProtKB-KW"/>
</dbReference>
<evidence type="ECO:0000256" key="8">
    <source>
        <dbReference type="ARBA" id="ARBA00022741"/>
    </source>
</evidence>
<evidence type="ECO:0000256" key="12">
    <source>
        <dbReference type="ARBA" id="ARBA00022840"/>
    </source>
</evidence>
<evidence type="ECO:0000313" key="24">
    <source>
        <dbReference type="Proteomes" id="UP000092498"/>
    </source>
</evidence>
<evidence type="ECO:0000256" key="18">
    <source>
        <dbReference type="ARBA" id="ARBA00023268"/>
    </source>
</evidence>
<proteinExistence type="predicted"/>
<dbReference type="CDD" id="cd07971">
    <property type="entry name" value="OBF_DNA_ligase_LigD"/>
    <property type="match status" value="1"/>
</dbReference>
<keyword evidence="3" id="KW-0436">Ligase</keyword>
<sequence length="826" mass="90025">MKRPAKAGGGKKTAKSDAVGGLAEYNRKRDFKKTTEPAGGVVKDAGGMFVVQKHAATRLHYDFRLEHDGVLMSWAVPQGPSLDPAIKRLAMRTENHPIEYGSFEGVIPKGEYGAGAVIIWDTGKVKWLLDPDEGMAKGELKFVLAGDRLMGEFHMVKIKPREGERGNPWLLFKSKDAFAGKEDPVARSVTSVVSGRTIEDVRSGGARVWSKGGERAPKAVKPPKWAFVEPALATRVDDAPKGDAWIHEIKYDGYRIQAAVSGDSVRLYTRTGLDWTGKFQSIADALAASKLKDILIDGEVAVAQAGGKTDFSALQKSLENGVAKGVSYFVFDLLAEGAKDLRKTPLIDRKLRLERILAKAKPPIRISPYFEGGGPDVLEAFRDQGLEGIVSKKATSTYQSGRTNSWLKAKCVNEQEFVIIGYQPSLKGRAFAALMMADHVDGELVYRGNVGTGFDDKTLASLHAQLSKMERAKPALTVPRAAAKGAKWVEPKLVAQVRFAEFTSEGAIRHGVYLGLRGDKAAKDVQPEQAVPAMRTRVRLTHPGKVLFPDAGVTKAELAAYLDMAADRMGAHLFGRPVSLVRAPDGVGGQTFFQKHAMKGMPAEIKLIKVSESDGEAEEYITFPDATAIVSAAQISTLEFHLWGSRNKDLERPDRLIFDLDPDEDLDFQVVKRAAFDIRALLDSADLQSFAMITGGKGIHIVLNVKPKLAWEELKAFSSDVAEQIAALDPKRFVANMAKAKRKGRIFVDYLRNGRGATAIAPYSPRASGTAPIAVPVSWDELKTIPAASVFKLKDMHARLSQPDPWADYAKSAVSITATTRRKLGL</sequence>
<reference evidence="23 24" key="1">
    <citation type="submission" date="2015-11" db="EMBL/GenBank/DDBJ databases">
        <title>Whole-Genome Sequence of Candidatus Oderbacter manganicum from the National Park Lower Oder Valley, Germany.</title>
        <authorList>
            <person name="Braun B."/>
            <person name="Liere K."/>
            <person name="Szewzyk U."/>
        </authorList>
    </citation>
    <scope>NUCLEOTIDE SEQUENCE [LARGE SCALE GENOMIC DNA]</scope>
    <source>
        <strain evidence="23 24">OTSz_A_272</strain>
    </source>
</reference>
<dbReference type="Gene3D" id="3.30.470.30">
    <property type="entry name" value="DNA ligase/mRNA capping enzyme"/>
    <property type="match status" value="1"/>
</dbReference>
<dbReference type="GO" id="GO:0005524">
    <property type="term" value="F:ATP binding"/>
    <property type="evidence" value="ECO:0007669"/>
    <property type="project" value="UniProtKB-KW"/>
</dbReference>
<dbReference type="GO" id="GO:0003887">
    <property type="term" value="F:DNA-directed DNA polymerase activity"/>
    <property type="evidence" value="ECO:0007669"/>
    <property type="project" value="UniProtKB-KW"/>
</dbReference>
<keyword evidence="7" id="KW-0479">Metal-binding</keyword>
<dbReference type="Pfam" id="PF21686">
    <property type="entry name" value="LigD_Prim-Pol"/>
    <property type="match status" value="1"/>
</dbReference>
<comment type="catalytic activity">
    <reaction evidence="20">
        <text>ATP + (deoxyribonucleotide)n-3'-hydroxyl + 5'-phospho-(deoxyribonucleotide)m = (deoxyribonucleotide)n+m + AMP + diphosphate.</text>
        <dbReference type="EC" id="6.5.1.1"/>
    </reaction>
</comment>
<dbReference type="GO" id="GO:0006310">
    <property type="term" value="P:DNA recombination"/>
    <property type="evidence" value="ECO:0007669"/>
    <property type="project" value="UniProtKB-KW"/>
</dbReference>